<dbReference type="SUPFAM" id="SSF48403">
    <property type="entry name" value="Ankyrin repeat"/>
    <property type="match status" value="1"/>
</dbReference>
<dbReference type="EMBL" id="JARJLG010000007">
    <property type="protein sequence ID" value="KAJ7779511.1"/>
    <property type="molecule type" value="Genomic_DNA"/>
</dbReference>
<gene>
    <name evidence="4" type="ORF">DFH07DRAFT_1030384</name>
</gene>
<organism evidence="4 5">
    <name type="scientific">Mycena maculata</name>
    <dbReference type="NCBI Taxonomy" id="230809"/>
    <lineage>
        <taxon>Eukaryota</taxon>
        <taxon>Fungi</taxon>
        <taxon>Dikarya</taxon>
        <taxon>Basidiomycota</taxon>
        <taxon>Agaricomycotina</taxon>
        <taxon>Agaricomycetes</taxon>
        <taxon>Agaricomycetidae</taxon>
        <taxon>Agaricales</taxon>
        <taxon>Marasmiineae</taxon>
        <taxon>Mycenaceae</taxon>
        <taxon>Mycena</taxon>
    </lineage>
</organism>
<dbReference type="Gene3D" id="1.25.40.20">
    <property type="entry name" value="Ankyrin repeat-containing domain"/>
    <property type="match status" value="2"/>
</dbReference>
<keyword evidence="1" id="KW-0677">Repeat</keyword>
<dbReference type="SMART" id="SM00248">
    <property type="entry name" value="ANK"/>
    <property type="match status" value="6"/>
</dbReference>
<keyword evidence="2" id="KW-0040">ANK repeat</keyword>
<evidence type="ECO:0000259" key="3">
    <source>
        <dbReference type="Pfam" id="PF24883"/>
    </source>
</evidence>
<keyword evidence="5" id="KW-1185">Reference proteome</keyword>
<dbReference type="PANTHER" id="PTHR10039">
    <property type="entry name" value="AMELOGENIN"/>
    <property type="match status" value="1"/>
</dbReference>
<feature type="domain" description="Nephrocystin 3-like N-terminal" evidence="3">
    <location>
        <begin position="241"/>
        <end position="405"/>
    </location>
</feature>
<feature type="repeat" description="ANK" evidence="2">
    <location>
        <begin position="766"/>
        <end position="798"/>
    </location>
</feature>
<feature type="repeat" description="ANK" evidence="2">
    <location>
        <begin position="839"/>
        <end position="868"/>
    </location>
</feature>
<dbReference type="InterPro" id="IPR056884">
    <property type="entry name" value="NPHP3-like_N"/>
</dbReference>
<comment type="caution">
    <text evidence="4">The sequence shown here is derived from an EMBL/GenBank/DDBJ whole genome shotgun (WGS) entry which is preliminary data.</text>
</comment>
<dbReference type="Proteomes" id="UP001215280">
    <property type="component" value="Unassembled WGS sequence"/>
</dbReference>
<dbReference type="PROSITE" id="PS50088">
    <property type="entry name" value="ANK_REPEAT"/>
    <property type="match status" value="3"/>
</dbReference>
<dbReference type="PROSITE" id="PS50297">
    <property type="entry name" value="ANK_REP_REGION"/>
    <property type="match status" value="3"/>
</dbReference>
<dbReference type="Pfam" id="PF00023">
    <property type="entry name" value="Ank"/>
    <property type="match status" value="1"/>
</dbReference>
<dbReference type="Pfam" id="PF24883">
    <property type="entry name" value="NPHP3_N"/>
    <property type="match status" value="1"/>
</dbReference>
<sequence>MPDPRHLLNKWLRRNRKPDPDNPTAPPNDSVITGESTIDNLALALSLAQQVTSILQVAPFIAPAAALLSAIVDSYQVGGFQWFRSLMLTIPSAGNEAYTRETRRSCHPHIQSHGDICAAVLRMEATGLSDLIGRLKPDLEKYAALSLLAFMSIFEESHSARDVAHSQLSGEMDQLNQELDSFGARFRTNRLVELAINQSANARTMDKIHDMAVAEKLQKWLRNPPDVTQKQHDTEKVFKAGTGRWLLDGDKFIEWQDNAGFLWIQGPGFQALIRRVAGAGKSVLSSTAISTLITEKKLYKAMENSPPPPAVAFFYFDFRIPEAQRVEAALCRIVLQLSAQSPHPYKVLDEHYDLSKGQTLPTFQELHGILEKLLREIGRTYIVLDALDECEVGEFDELVEFVLTLRACPVRSLPKVSEASLVSLLGLMEEDIRFFVADEIKTKSKYKNWRDRTDQIVERIARKSQGMFRLAACLLLELAHCKRADKLEEVLENLPNDLFEAYERFLKKIDQEDWVYVEATLRWIMFSDTNRKITLTELTDAIAFDFSNTEPYIYKPDYRKANATAIFDWLEGLVIETKAAWPDEQDQTRVELAHASVQDYLLSDQFRTKFGCDLNEGRSHTFIARTCISYFLYLTNHPLEEGTILNYPLAVYAAHEWCRHLLHCHDRAILFPAAMRLLEDGSEQYKALSLLRRYPHEQWEGSPLYLCCQEGYTEIVSVLLVNNADINRGFEDRTPLMVASLEGHKDISHPFKCIGSGNVQPTPGDRHGTALQIALEGEEMELVQILLENGADPNLQTDFWYGSPLTIASGQGCLQMVHLLLENGADVNQLRPSGCYFGTALIAASAHGHDDIVSVLLENGADIATQGGSALERASEGGRHVVVALLRQKGAVLASEER</sequence>
<evidence type="ECO:0000313" key="4">
    <source>
        <dbReference type="EMBL" id="KAJ7779511.1"/>
    </source>
</evidence>
<dbReference type="InterPro" id="IPR036770">
    <property type="entry name" value="Ankyrin_rpt-contain_sf"/>
</dbReference>
<reference evidence="4" key="1">
    <citation type="submission" date="2023-03" db="EMBL/GenBank/DDBJ databases">
        <title>Massive genome expansion in bonnet fungi (Mycena s.s.) driven by repeated elements and novel gene families across ecological guilds.</title>
        <authorList>
            <consortium name="Lawrence Berkeley National Laboratory"/>
            <person name="Harder C.B."/>
            <person name="Miyauchi S."/>
            <person name="Viragh M."/>
            <person name="Kuo A."/>
            <person name="Thoen E."/>
            <person name="Andreopoulos B."/>
            <person name="Lu D."/>
            <person name="Skrede I."/>
            <person name="Drula E."/>
            <person name="Henrissat B."/>
            <person name="Morin E."/>
            <person name="Kohler A."/>
            <person name="Barry K."/>
            <person name="LaButti K."/>
            <person name="Morin E."/>
            <person name="Salamov A."/>
            <person name="Lipzen A."/>
            <person name="Mereny Z."/>
            <person name="Hegedus B."/>
            <person name="Baldrian P."/>
            <person name="Stursova M."/>
            <person name="Weitz H."/>
            <person name="Taylor A."/>
            <person name="Grigoriev I.V."/>
            <person name="Nagy L.G."/>
            <person name="Martin F."/>
            <person name="Kauserud H."/>
        </authorList>
    </citation>
    <scope>NUCLEOTIDE SEQUENCE</scope>
    <source>
        <strain evidence="4">CBHHK188m</strain>
    </source>
</reference>
<evidence type="ECO:0000256" key="2">
    <source>
        <dbReference type="PROSITE-ProRule" id="PRU00023"/>
    </source>
</evidence>
<evidence type="ECO:0000256" key="1">
    <source>
        <dbReference type="ARBA" id="ARBA00022737"/>
    </source>
</evidence>
<dbReference type="Pfam" id="PF12796">
    <property type="entry name" value="Ank_2"/>
    <property type="match status" value="2"/>
</dbReference>
<name>A0AAD7K6U0_9AGAR</name>
<dbReference type="AlphaFoldDB" id="A0AAD7K6U0"/>
<feature type="repeat" description="ANK" evidence="2">
    <location>
        <begin position="803"/>
        <end position="832"/>
    </location>
</feature>
<dbReference type="PRINTS" id="PR01415">
    <property type="entry name" value="ANKYRIN"/>
</dbReference>
<dbReference type="PANTHER" id="PTHR10039:SF16">
    <property type="entry name" value="GPI INOSITOL-DEACYLASE"/>
    <property type="match status" value="1"/>
</dbReference>
<proteinExistence type="predicted"/>
<evidence type="ECO:0000313" key="5">
    <source>
        <dbReference type="Proteomes" id="UP001215280"/>
    </source>
</evidence>
<protein>
    <recommendedName>
        <fullName evidence="3">Nephrocystin 3-like N-terminal domain-containing protein</fullName>
    </recommendedName>
</protein>
<accession>A0AAD7K6U0</accession>
<dbReference type="InterPro" id="IPR002110">
    <property type="entry name" value="Ankyrin_rpt"/>
</dbReference>